<gene>
    <name evidence="1" type="ORF">CVS27_11110</name>
</gene>
<dbReference type="AlphaFoldDB" id="A0A2S3ZW55"/>
<dbReference type="EMBL" id="PPXC01000007">
    <property type="protein sequence ID" value="POH73448.1"/>
    <property type="molecule type" value="Genomic_DNA"/>
</dbReference>
<comment type="caution">
    <text evidence="1">The sequence shown here is derived from an EMBL/GenBank/DDBJ whole genome shotgun (WGS) entry which is preliminary data.</text>
</comment>
<evidence type="ECO:0000313" key="2">
    <source>
        <dbReference type="Proteomes" id="UP000237061"/>
    </source>
</evidence>
<name>A0A2S3ZW55_ARTGL</name>
<dbReference type="RefSeq" id="WP_103465797.1">
    <property type="nucleotide sequence ID" value="NZ_PPXC01000007.1"/>
</dbReference>
<evidence type="ECO:0000313" key="1">
    <source>
        <dbReference type="EMBL" id="POH73448.1"/>
    </source>
</evidence>
<sequence length="239" mass="26504">MTHRTGEGAELERVRRNFAAKIGASDDYLLMLGMCHYAFIKVTTSLTWSTSLLMGTMQIREGLLSMNMVGDGSLLEAFTNTEFRWDEFGISEDASAVAELFPAAVFQRNAWVHSDFVHALGHGEYLGRMTDTGPGYLGPLDPEFFGMVSDCLAVLLEHLARILEALRPEQASNFAGSGHLIRKDFYRDLDLGILDTFSGQITRLGPTNRDMKSAVKQWVKDNVPIDFVSKIEGDGNTSQ</sequence>
<keyword evidence="2" id="KW-1185">Reference proteome</keyword>
<proteinExistence type="predicted"/>
<protein>
    <submittedName>
        <fullName evidence="1">Uncharacterized protein</fullName>
    </submittedName>
</protein>
<organism evidence="1 2">
    <name type="scientific">Arthrobacter glacialis</name>
    <dbReference type="NCBI Taxonomy" id="1664"/>
    <lineage>
        <taxon>Bacteria</taxon>
        <taxon>Bacillati</taxon>
        <taxon>Actinomycetota</taxon>
        <taxon>Actinomycetes</taxon>
        <taxon>Micrococcales</taxon>
        <taxon>Micrococcaceae</taxon>
        <taxon>Arthrobacter</taxon>
    </lineage>
</organism>
<dbReference type="Proteomes" id="UP000237061">
    <property type="component" value="Unassembled WGS sequence"/>
</dbReference>
<reference evidence="1 2" key="1">
    <citation type="submission" date="2018-01" db="EMBL/GenBank/DDBJ databases">
        <title>Arthrobacter sp. nov., from glaciers in China.</title>
        <authorList>
            <person name="Liu Q."/>
            <person name="Xin Y.-H."/>
        </authorList>
    </citation>
    <scope>NUCLEOTIDE SEQUENCE [LARGE SCALE GENOMIC DNA]</scope>
    <source>
        <strain evidence="1 2">HLT2-12-2</strain>
    </source>
</reference>
<accession>A0A2S3ZW55</accession>